<dbReference type="HOGENOM" id="CLU_022730_0_1_1"/>
<evidence type="ECO:0000256" key="1">
    <source>
        <dbReference type="SAM" id="MobiDB-lite"/>
    </source>
</evidence>
<feature type="domain" description="FAD dependent oxidoreductase" evidence="2">
    <location>
        <begin position="63"/>
        <end position="430"/>
    </location>
</feature>
<dbReference type="Pfam" id="PF01266">
    <property type="entry name" value="DAO"/>
    <property type="match status" value="1"/>
</dbReference>
<evidence type="ECO:0000313" key="3">
    <source>
        <dbReference type="EMBL" id="KIM90105.1"/>
    </source>
</evidence>
<keyword evidence="4" id="KW-1185">Reference proteome</keyword>
<dbReference type="AlphaFoldDB" id="A0A0C3G1I5"/>
<dbReference type="OrthoDB" id="429143at2759"/>
<organism evidence="3 4">
    <name type="scientific">Piloderma croceum (strain F 1598)</name>
    <dbReference type="NCBI Taxonomy" id="765440"/>
    <lineage>
        <taxon>Eukaryota</taxon>
        <taxon>Fungi</taxon>
        <taxon>Dikarya</taxon>
        <taxon>Basidiomycota</taxon>
        <taxon>Agaricomycotina</taxon>
        <taxon>Agaricomycetes</taxon>
        <taxon>Agaricomycetidae</taxon>
        <taxon>Atheliales</taxon>
        <taxon>Atheliaceae</taxon>
        <taxon>Piloderma</taxon>
    </lineage>
</organism>
<feature type="region of interest" description="Disordered" evidence="1">
    <location>
        <begin position="24"/>
        <end position="44"/>
    </location>
</feature>
<dbReference type="Gene3D" id="3.30.9.10">
    <property type="entry name" value="D-Amino Acid Oxidase, subunit A, domain 2"/>
    <property type="match status" value="1"/>
</dbReference>
<reference evidence="3 4" key="1">
    <citation type="submission" date="2014-04" db="EMBL/GenBank/DDBJ databases">
        <authorList>
            <consortium name="DOE Joint Genome Institute"/>
            <person name="Kuo A."/>
            <person name="Tarkka M."/>
            <person name="Buscot F."/>
            <person name="Kohler A."/>
            <person name="Nagy L.G."/>
            <person name="Floudas D."/>
            <person name="Copeland A."/>
            <person name="Barry K.W."/>
            <person name="Cichocki N."/>
            <person name="Veneault-Fourrey C."/>
            <person name="LaButti K."/>
            <person name="Lindquist E.A."/>
            <person name="Lipzen A."/>
            <person name="Lundell T."/>
            <person name="Morin E."/>
            <person name="Murat C."/>
            <person name="Sun H."/>
            <person name="Tunlid A."/>
            <person name="Henrissat B."/>
            <person name="Grigoriev I.V."/>
            <person name="Hibbett D.S."/>
            <person name="Martin F."/>
            <person name="Nordberg H.P."/>
            <person name="Cantor M.N."/>
            <person name="Hua S.X."/>
        </authorList>
    </citation>
    <scope>NUCLEOTIDE SEQUENCE [LARGE SCALE GENOMIC DNA]</scope>
    <source>
        <strain evidence="3 4">F 1598</strain>
    </source>
</reference>
<dbReference type="InterPro" id="IPR006076">
    <property type="entry name" value="FAD-dep_OxRdtase"/>
</dbReference>
<proteinExistence type="predicted"/>
<dbReference type="EMBL" id="KN832973">
    <property type="protein sequence ID" value="KIM90105.1"/>
    <property type="molecule type" value="Genomic_DNA"/>
</dbReference>
<dbReference type="SUPFAM" id="SSF51905">
    <property type="entry name" value="FAD/NAD(P)-binding domain"/>
    <property type="match status" value="1"/>
</dbReference>
<dbReference type="PANTHER" id="PTHR13847:SF260">
    <property type="entry name" value="FAD DEPENDENT OXIDOREDUCTASE DOMAIN-CONTAINING PROTEIN"/>
    <property type="match status" value="1"/>
</dbReference>
<dbReference type="InterPro" id="IPR036188">
    <property type="entry name" value="FAD/NAD-bd_sf"/>
</dbReference>
<evidence type="ECO:0000259" key="2">
    <source>
        <dbReference type="Pfam" id="PF01266"/>
    </source>
</evidence>
<gene>
    <name evidence="3" type="ORF">PILCRDRAFT_811827</name>
</gene>
<evidence type="ECO:0000313" key="4">
    <source>
        <dbReference type="Proteomes" id="UP000054166"/>
    </source>
</evidence>
<reference evidence="4" key="2">
    <citation type="submission" date="2015-01" db="EMBL/GenBank/DDBJ databases">
        <title>Evolutionary Origins and Diversification of the Mycorrhizal Mutualists.</title>
        <authorList>
            <consortium name="DOE Joint Genome Institute"/>
            <consortium name="Mycorrhizal Genomics Consortium"/>
            <person name="Kohler A."/>
            <person name="Kuo A."/>
            <person name="Nagy L.G."/>
            <person name="Floudas D."/>
            <person name="Copeland A."/>
            <person name="Barry K.W."/>
            <person name="Cichocki N."/>
            <person name="Veneault-Fourrey C."/>
            <person name="LaButti K."/>
            <person name="Lindquist E.A."/>
            <person name="Lipzen A."/>
            <person name="Lundell T."/>
            <person name="Morin E."/>
            <person name="Murat C."/>
            <person name="Riley R."/>
            <person name="Ohm R."/>
            <person name="Sun H."/>
            <person name="Tunlid A."/>
            <person name="Henrissat B."/>
            <person name="Grigoriev I.V."/>
            <person name="Hibbett D.S."/>
            <person name="Martin F."/>
        </authorList>
    </citation>
    <scope>NUCLEOTIDE SEQUENCE [LARGE SCALE GENOMIC DNA]</scope>
    <source>
        <strain evidence="4">F 1598</strain>
    </source>
</reference>
<accession>A0A0C3G1I5</accession>
<sequence length="442" mass="48286">MSRLSVPLNQGHTAQRAFEQQISHPPANLPAPNPTKSFWINSTPDANPLAAEGSDGTLTSDADICIIGSGITGVGSAYHLSQAIADGKLGDDKPFTAVIVEARDFCSGATGRNGGHLTPAVYKHFHDLQKTYGTEQAIRTLDIESHTTDALLKIIDVQNLTGAVDLAALGRIDISITQQEQSDAKTDLKEAKEAGVDVDSVEILSEQTMNDKYGTPYPGFRFPGHNLWPLKLVTELYRIAKSRTPNFALTLHTRTPVTSITPASSSSSSTIPRRYIINTPRGPISCSYIIHATNAYTSHLLPHFTGPEGIIPVRGQVIALRAAVDRDELRPAGWVANESFEYWFPLPVKYDGGKEGSKKCPLVILGGGREVATSPFEVYEDDDSVINEDVSLVLKDFLPGLFEGKYEKGREPEMEWTGIMGMTKMSDPFVRILQHALRRLVF</sequence>
<dbReference type="InParanoid" id="A0A0C3G1I5"/>
<dbReference type="Gene3D" id="3.50.50.60">
    <property type="entry name" value="FAD/NAD(P)-binding domain"/>
    <property type="match status" value="1"/>
</dbReference>
<dbReference type="GO" id="GO:0005737">
    <property type="term" value="C:cytoplasm"/>
    <property type="evidence" value="ECO:0007669"/>
    <property type="project" value="TreeGrafter"/>
</dbReference>
<protein>
    <recommendedName>
        <fullName evidence="2">FAD dependent oxidoreductase domain-containing protein</fullName>
    </recommendedName>
</protein>
<dbReference type="STRING" id="765440.A0A0C3G1I5"/>
<dbReference type="Proteomes" id="UP000054166">
    <property type="component" value="Unassembled WGS sequence"/>
</dbReference>
<dbReference type="PANTHER" id="PTHR13847">
    <property type="entry name" value="SARCOSINE DEHYDROGENASE-RELATED"/>
    <property type="match status" value="1"/>
</dbReference>
<feature type="compositionally biased region" description="Polar residues" evidence="1">
    <location>
        <begin position="34"/>
        <end position="44"/>
    </location>
</feature>
<name>A0A0C3G1I5_PILCF</name>